<evidence type="ECO:0000313" key="3">
    <source>
        <dbReference type="EMBL" id="CAA9362319.1"/>
    </source>
</evidence>
<name>A0A6J4MR84_9BACT</name>
<sequence length="89" mass="9593">MAMVPCRECGGSVSSEAALCPHCGIREPAGAGVGHQGHDRPHGVPVRDSRDHAPVRRRGGKTGWMVAFLLLLVLLALFALWYTDIVNFT</sequence>
<reference evidence="3" key="1">
    <citation type="submission" date="2020-02" db="EMBL/GenBank/DDBJ databases">
        <authorList>
            <person name="Meier V. D."/>
        </authorList>
    </citation>
    <scope>NUCLEOTIDE SEQUENCE</scope>
    <source>
        <strain evidence="3">AVDCRST_MAG89</strain>
    </source>
</reference>
<keyword evidence="2" id="KW-0472">Membrane</keyword>
<feature type="transmembrane region" description="Helical" evidence="2">
    <location>
        <begin position="64"/>
        <end position="83"/>
    </location>
</feature>
<proteinExistence type="predicted"/>
<evidence type="ECO:0008006" key="4">
    <source>
        <dbReference type="Google" id="ProtNLM"/>
    </source>
</evidence>
<keyword evidence="2" id="KW-0812">Transmembrane</keyword>
<keyword evidence="2" id="KW-1133">Transmembrane helix</keyword>
<evidence type="ECO:0000256" key="2">
    <source>
        <dbReference type="SAM" id="Phobius"/>
    </source>
</evidence>
<gene>
    <name evidence="3" type="ORF">AVDCRST_MAG89-3827</name>
</gene>
<dbReference type="AlphaFoldDB" id="A0A6J4MR84"/>
<protein>
    <recommendedName>
        <fullName evidence="4">Zinc-ribbon domain-containing protein</fullName>
    </recommendedName>
</protein>
<evidence type="ECO:0000256" key="1">
    <source>
        <dbReference type="SAM" id="MobiDB-lite"/>
    </source>
</evidence>
<dbReference type="EMBL" id="CADCTV010000804">
    <property type="protein sequence ID" value="CAA9362319.1"/>
    <property type="molecule type" value="Genomic_DNA"/>
</dbReference>
<accession>A0A6J4MR84</accession>
<feature type="region of interest" description="Disordered" evidence="1">
    <location>
        <begin position="31"/>
        <end position="56"/>
    </location>
</feature>
<organism evidence="3">
    <name type="scientific">uncultured Gemmatimonadota bacterium</name>
    <dbReference type="NCBI Taxonomy" id="203437"/>
    <lineage>
        <taxon>Bacteria</taxon>
        <taxon>Pseudomonadati</taxon>
        <taxon>Gemmatimonadota</taxon>
        <taxon>environmental samples</taxon>
    </lineage>
</organism>
<feature type="compositionally biased region" description="Basic and acidic residues" evidence="1">
    <location>
        <begin position="36"/>
        <end position="54"/>
    </location>
</feature>